<gene>
    <name evidence="1" type="ORF">BJ970_001733</name>
</gene>
<dbReference type="Proteomes" id="UP000584374">
    <property type="component" value="Unassembled WGS sequence"/>
</dbReference>
<evidence type="ECO:0000313" key="1">
    <source>
        <dbReference type="EMBL" id="MBB5154199.1"/>
    </source>
</evidence>
<dbReference type="EMBL" id="JACHIW010000001">
    <property type="protein sequence ID" value="MBB5154199.1"/>
    <property type="molecule type" value="Genomic_DNA"/>
</dbReference>
<name>A0A840Q6B4_9PSEU</name>
<protein>
    <recommendedName>
        <fullName evidence="3">SAV-6107-like HEPN domain-containing protein</fullName>
    </recommendedName>
</protein>
<organism evidence="1 2">
    <name type="scientific">Saccharopolyspora phatthalungensis</name>
    <dbReference type="NCBI Taxonomy" id="664693"/>
    <lineage>
        <taxon>Bacteria</taxon>
        <taxon>Bacillati</taxon>
        <taxon>Actinomycetota</taxon>
        <taxon>Actinomycetes</taxon>
        <taxon>Pseudonocardiales</taxon>
        <taxon>Pseudonocardiaceae</taxon>
        <taxon>Saccharopolyspora</taxon>
    </lineage>
</organism>
<proteinExistence type="predicted"/>
<sequence length="122" mass="13332">MSDGALATMWAELSSSSLNPILTKHALVLLLRIRIEAAARDVPGRTNPGTGHIQTRLWALATAAPPDEQPAALVTVRRARHIYTATSDYLHARRAAVPTESELESWRGTVEELERLAVLARS</sequence>
<keyword evidence="2" id="KW-1185">Reference proteome</keyword>
<evidence type="ECO:0000313" key="2">
    <source>
        <dbReference type="Proteomes" id="UP000584374"/>
    </source>
</evidence>
<reference evidence="1 2" key="1">
    <citation type="submission" date="2020-08" db="EMBL/GenBank/DDBJ databases">
        <title>Sequencing the genomes of 1000 actinobacteria strains.</title>
        <authorList>
            <person name="Klenk H.-P."/>
        </authorList>
    </citation>
    <scope>NUCLEOTIDE SEQUENCE [LARGE SCALE GENOMIC DNA]</scope>
    <source>
        <strain evidence="1 2">DSM 45584</strain>
    </source>
</reference>
<comment type="caution">
    <text evidence="1">The sequence shown here is derived from an EMBL/GenBank/DDBJ whole genome shotgun (WGS) entry which is preliminary data.</text>
</comment>
<accession>A0A840Q6B4</accession>
<dbReference type="AlphaFoldDB" id="A0A840Q6B4"/>
<dbReference type="RefSeq" id="WP_184725709.1">
    <property type="nucleotide sequence ID" value="NZ_JACHIW010000001.1"/>
</dbReference>
<evidence type="ECO:0008006" key="3">
    <source>
        <dbReference type="Google" id="ProtNLM"/>
    </source>
</evidence>